<comment type="pathway">
    <text evidence="2">Glycolipid biosynthesis; glycosylphosphatidylinositol-anchor biosynthesis.</text>
</comment>
<evidence type="ECO:0000256" key="5">
    <source>
        <dbReference type="ARBA" id="ARBA00022824"/>
    </source>
</evidence>
<feature type="transmembrane region" description="Helical" evidence="9">
    <location>
        <begin position="151"/>
        <end position="174"/>
    </location>
</feature>
<keyword evidence="3" id="KW-0337">GPI-anchor biosynthesis</keyword>
<evidence type="ECO:0000256" key="1">
    <source>
        <dbReference type="ARBA" id="ARBA00004477"/>
    </source>
</evidence>
<keyword evidence="5" id="KW-0256">Endoplasmic reticulum</keyword>
<proteinExistence type="predicted"/>
<feature type="transmembrane region" description="Helical" evidence="9">
    <location>
        <begin position="226"/>
        <end position="245"/>
    </location>
</feature>
<dbReference type="GO" id="GO:0006506">
    <property type="term" value="P:GPI anchor biosynthetic process"/>
    <property type="evidence" value="ECO:0007669"/>
    <property type="project" value="UniProtKB-KW"/>
</dbReference>
<evidence type="ECO:0000256" key="3">
    <source>
        <dbReference type="ARBA" id="ARBA00022502"/>
    </source>
</evidence>
<evidence type="ECO:0000313" key="11">
    <source>
        <dbReference type="Proteomes" id="UP001215280"/>
    </source>
</evidence>
<evidence type="ECO:0000256" key="7">
    <source>
        <dbReference type="ARBA" id="ARBA00023136"/>
    </source>
</evidence>
<sequence>MAKKSKARKAAVQENGAQGNGVPDVPPPPGFFPFARYASVVGVHTTLLAFSALFLPRSTEFEALSFLRPVVDSMQLTSRDRPQHPFLDALTGSPVATLAWLCVGAAVLQSWWAGWVRAWAIDFALHGAGIERKLDMARADARKFVNLRDAWLTTAAFSVFFHVLLILFGAPLASHIGQTALLALLLSLLAVFPSAYTLGSPFVPASRTAWDRLFAEFSARTPIERALLYPAAGALAGAWLGVIPIALDWDRPWQAWPLPPTLGAVLGHILTSIAALTTSAVRFFADEHLRATARAHDAKIKTS</sequence>
<dbReference type="GO" id="GO:0005789">
    <property type="term" value="C:endoplasmic reticulum membrane"/>
    <property type="evidence" value="ECO:0007669"/>
    <property type="project" value="UniProtKB-SubCell"/>
</dbReference>
<name>A0AAD7NKW0_9AGAR</name>
<accession>A0AAD7NKW0</accession>
<reference evidence="10" key="1">
    <citation type="submission" date="2023-03" db="EMBL/GenBank/DDBJ databases">
        <title>Massive genome expansion in bonnet fungi (Mycena s.s.) driven by repeated elements and novel gene families across ecological guilds.</title>
        <authorList>
            <consortium name="Lawrence Berkeley National Laboratory"/>
            <person name="Harder C.B."/>
            <person name="Miyauchi S."/>
            <person name="Viragh M."/>
            <person name="Kuo A."/>
            <person name="Thoen E."/>
            <person name="Andreopoulos B."/>
            <person name="Lu D."/>
            <person name="Skrede I."/>
            <person name="Drula E."/>
            <person name="Henrissat B."/>
            <person name="Morin E."/>
            <person name="Kohler A."/>
            <person name="Barry K."/>
            <person name="LaButti K."/>
            <person name="Morin E."/>
            <person name="Salamov A."/>
            <person name="Lipzen A."/>
            <person name="Mereny Z."/>
            <person name="Hegedus B."/>
            <person name="Baldrian P."/>
            <person name="Stursova M."/>
            <person name="Weitz H."/>
            <person name="Taylor A."/>
            <person name="Grigoriev I.V."/>
            <person name="Nagy L.G."/>
            <person name="Martin F."/>
            <person name="Kauserud H."/>
        </authorList>
    </citation>
    <scope>NUCLEOTIDE SEQUENCE</scope>
    <source>
        <strain evidence="10">CBHHK188m</strain>
    </source>
</reference>
<evidence type="ECO:0000256" key="2">
    <source>
        <dbReference type="ARBA" id="ARBA00004687"/>
    </source>
</evidence>
<gene>
    <name evidence="10" type="ORF">DFH07DRAFT_811871</name>
</gene>
<feature type="transmembrane region" description="Helical" evidence="9">
    <location>
        <begin position="265"/>
        <end position="285"/>
    </location>
</feature>
<evidence type="ECO:0000256" key="8">
    <source>
        <dbReference type="SAM" id="MobiDB-lite"/>
    </source>
</evidence>
<dbReference type="Proteomes" id="UP001215280">
    <property type="component" value="Unassembled WGS sequence"/>
</dbReference>
<keyword evidence="7 9" id="KW-0472">Membrane</keyword>
<dbReference type="EMBL" id="JARJLG010000037">
    <property type="protein sequence ID" value="KAJ7764625.1"/>
    <property type="molecule type" value="Genomic_DNA"/>
</dbReference>
<keyword evidence="4 9" id="KW-0812">Transmembrane</keyword>
<dbReference type="InterPro" id="IPR009580">
    <property type="entry name" value="GPI_biosynthesis_protein_Pig-F"/>
</dbReference>
<evidence type="ECO:0000256" key="6">
    <source>
        <dbReference type="ARBA" id="ARBA00022989"/>
    </source>
</evidence>
<comment type="caution">
    <text evidence="10">The sequence shown here is derived from an EMBL/GenBank/DDBJ whole genome shotgun (WGS) entry which is preliminary data.</text>
</comment>
<keyword evidence="11" id="KW-1185">Reference proteome</keyword>
<feature type="region of interest" description="Disordered" evidence="8">
    <location>
        <begin position="1"/>
        <end position="24"/>
    </location>
</feature>
<comment type="subcellular location">
    <subcellularLocation>
        <location evidence="1">Endoplasmic reticulum membrane</location>
        <topology evidence="1">Multi-pass membrane protein</topology>
    </subcellularLocation>
</comment>
<dbReference type="AlphaFoldDB" id="A0AAD7NKW0"/>
<feature type="transmembrane region" description="Helical" evidence="9">
    <location>
        <begin position="180"/>
        <end position="205"/>
    </location>
</feature>
<dbReference type="Pfam" id="PF06699">
    <property type="entry name" value="PIG-F"/>
    <property type="match status" value="1"/>
</dbReference>
<evidence type="ECO:0000256" key="9">
    <source>
        <dbReference type="SAM" id="Phobius"/>
    </source>
</evidence>
<evidence type="ECO:0000313" key="10">
    <source>
        <dbReference type="EMBL" id="KAJ7764625.1"/>
    </source>
</evidence>
<protein>
    <submittedName>
        <fullName evidence="10">GPI biosynthesis protein family Pig-F-domain-containing protein</fullName>
    </submittedName>
</protein>
<organism evidence="10 11">
    <name type="scientific">Mycena maculata</name>
    <dbReference type="NCBI Taxonomy" id="230809"/>
    <lineage>
        <taxon>Eukaryota</taxon>
        <taxon>Fungi</taxon>
        <taxon>Dikarya</taxon>
        <taxon>Basidiomycota</taxon>
        <taxon>Agaricomycotina</taxon>
        <taxon>Agaricomycetes</taxon>
        <taxon>Agaricomycetidae</taxon>
        <taxon>Agaricales</taxon>
        <taxon>Marasmiineae</taxon>
        <taxon>Mycenaceae</taxon>
        <taxon>Mycena</taxon>
    </lineage>
</organism>
<keyword evidence="6 9" id="KW-1133">Transmembrane helix</keyword>
<evidence type="ECO:0000256" key="4">
    <source>
        <dbReference type="ARBA" id="ARBA00022692"/>
    </source>
</evidence>